<dbReference type="EMBL" id="PXOA01000551">
    <property type="protein sequence ID" value="RFU74274.1"/>
    <property type="molecule type" value="Genomic_DNA"/>
</dbReference>
<evidence type="ECO:0000313" key="2">
    <source>
        <dbReference type="Proteomes" id="UP000266272"/>
    </source>
</evidence>
<sequence length="191" mass="20574">MFCSSLRQRKDWAAIVPALSRSTSLGWKEAKIAEAKARIDRLSMLNGGRNVAIVLLLEEGGRVDSLVDLQMRIVTQGMAHVPIIPISSAAELVARLDALRRQCAAGAPRRSDVEEMAELRNLASHCVQGPALCHDHVNILTDVSTGLGGLAQLVSSTEGQRKICDLLGDVEGSRVVSFFANGHQANRRLGV</sequence>
<dbReference type="Proteomes" id="UP000266272">
    <property type="component" value="Unassembled WGS sequence"/>
</dbReference>
<evidence type="ECO:0000313" key="1">
    <source>
        <dbReference type="EMBL" id="RFU74274.1"/>
    </source>
</evidence>
<name>A0A395NE99_TRIAR</name>
<dbReference type="AlphaFoldDB" id="A0A395NE99"/>
<reference evidence="1 2" key="1">
    <citation type="journal article" date="2018" name="PLoS Pathog.">
        <title>Evolution of structural diversity of trichothecenes, a family of toxins produced by plant pathogenic and entomopathogenic fungi.</title>
        <authorList>
            <person name="Proctor R.H."/>
            <person name="McCormick S.P."/>
            <person name="Kim H.S."/>
            <person name="Cardoza R.E."/>
            <person name="Stanley A.M."/>
            <person name="Lindo L."/>
            <person name="Kelly A."/>
            <person name="Brown D.W."/>
            <person name="Lee T."/>
            <person name="Vaughan M.M."/>
            <person name="Alexander N.J."/>
            <person name="Busman M."/>
            <person name="Gutierrez S."/>
        </authorList>
    </citation>
    <scope>NUCLEOTIDE SEQUENCE [LARGE SCALE GENOMIC DNA]</scope>
    <source>
        <strain evidence="1 2">IBT 40837</strain>
    </source>
</reference>
<dbReference type="OrthoDB" id="2129069at2759"/>
<comment type="caution">
    <text evidence="1">The sequence shown here is derived from an EMBL/GenBank/DDBJ whole genome shotgun (WGS) entry which is preliminary data.</text>
</comment>
<accession>A0A395NE99</accession>
<keyword evidence="2" id="KW-1185">Reference proteome</keyword>
<organism evidence="1 2">
    <name type="scientific">Trichoderma arundinaceum</name>
    <dbReference type="NCBI Taxonomy" id="490622"/>
    <lineage>
        <taxon>Eukaryota</taxon>
        <taxon>Fungi</taxon>
        <taxon>Dikarya</taxon>
        <taxon>Ascomycota</taxon>
        <taxon>Pezizomycotina</taxon>
        <taxon>Sordariomycetes</taxon>
        <taxon>Hypocreomycetidae</taxon>
        <taxon>Hypocreales</taxon>
        <taxon>Hypocreaceae</taxon>
        <taxon>Trichoderma</taxon>
    </lineage>
</organism>
<protein>
    <submittedName>
        <fullName evidence="1">Uncharacterized protein</fullName>
    </submittedName>
</protein>
<proteinExistence type="predicted"/>
<gene>
    <name evidence="1" type="ORF">TARUN_7971</name>
</gene>